<feature type="domain" description="HTH gntR-type" evidence="4">
    <location>
        <begin position="6"/>
        <end position="74"/>
    </location>
</feature>
<dbReference type="AlphaFoldDB" id="A0A4V2RW86"/>
<protein>
    <submittedName>
        <fullName evidence="5">GntR family transcriptional regulator/GntR family frlABCD operon transcriptional regulator</fullName>
    </submittedName>
</protein>
<dbReference type="InterPro" id="IPR028978">
    <property type="entry name" value="Chorismate_lyase_/UTRA_dom_sf"/>
</dbReference>
<evidence type="ECO:0000313" key="6">
    <source>
        <dbReference type="Proteomes" id="UP000295221"/>
    </source>
</evidence>
<dbReference type="GO" id="GO:0003677">
    <property type="term" value="F:DNA binding"/>
    <property type="evidence" value="ECO:0007669"/>
    <property type="project" value="UniProtKB-KW"/>
</dbReference>
<dbReference type="Pfam" id="PF07702">
    <property type="entry name" value="UTRA"/>
    <property type="match status" value="1"/>
</dbReference>
<accession>A0A4V2RW86</accession>
<comment type="caution">
    <text evidence="5">The sequence shown here is derived from an EMBL/GenBank/DDBJ whole genome shotgun (WGS) entry which is preliminary data.</text>
</comment>
<evidence type="ECO:0000313" key="5">
    <source>
        <dbReference type="EMBL" id="TCO07232.1"/>
    </source>
</evidence>
<reference evidence="5 6" key="1">
    <citation type="submission" date="2019-03" db="EMBL/GenBank/DDBJ databases">
        <title>Genomic Encyclopedia of Type Strains, Phase IV (KMG-IV): sequencing the most valuable type-strain genomes for metagenomic binning, comparative biology and taxonomic classification.</title>
        <authorList>
            <person name="Goeker M."/>
        </authorList>
    </citation>
    <scope>NUCLEOTIDE SEQUENCE [LARGE SCALE GENOMIC DNA]</scope>
    <source>
        <strain evidence="5 6">DSM 24179</strain>
    </source>
</reference>
<dbReference type="InterPro" id="IPR050679">
    <property type="entry name" value="Bact_HTH_transcr_reg"/>
</dbReference>
<dbReference type="InterPro" id="IPR036390">
    <property type="entry name" value="WH_DNA-bd_sf"/>
</dbReference>
<dbReference type="SUPFAM" id="SSF46785">
    <property type="entry name" value="Winged helix' DNA-binding domain"/>
    <property type="match status" value="1"/>
</dbReference>
<dbReference type="PROSITE" id="PS50949">
    <property type="entry name" value="HTH_GNTR"/>
    <property type="match status" value="1"/>
</dbReference>
<proteinExistence type="predicted"/>
<sequence length="238" mass="27584">MGLNDQPQYRKLYESLRKQIVDGFYKEGDLLPSENDLCILHNLTRPTVRKSLDMLLHEGFIKKHQGLGSVVHKLPKGIGILSVTGTTTAIGGHRLITKAIVKPKVQHWPDEFPFVLSEHEQNVGCIYFERLRLLNDTPVFYEFTYLPNINLPRFTSRNLDNKSLFDLLRQSYNIEIKGGEQFIKAISVEDENVCQYLQVEKGHPVLHMKRKLDTNRIGFAFYSMLYCNTDEYNIYGIF</sequence>
<keyword evidence="6" id="KW-1185">Reference proteome</keyword>
<dbReference type="PRINTS" id="PR00035">
    <property type="entry name" value="HTHGNTR"/>
</dbReference>
<evidence type="ECO:0000256" key="2">
    <source>
        <dbReference type="ARBA" id="ARBA00023125"/>
    </source>
</evidence>
<dbReference type="InterPro" id="IPR000524">
    <property type="entry name" value="Tscrpt_reg_HTH_GntR"/>
</dbReference>
<dbReference type="CDD" id="cd07377">
    <property type="entry name" value="WHTH_GntR"/>
    <property type="match status" value="1"/>
</dbReference>
<dbReference type="GO" id="GO:0003700">
    <property type="term" value="F:DNA-binding transcription factor activity"/>
    <property type="evidence" value="ECO:0007669"/>
    <property type="project" value="InterPro"/>
</dbReference>
<organism evidence="5 6">
    <name type="scientific">Natronoflexus pectinivorans</name>
    <dbReference type="NCBI Taxonomy" id="682526"/>
    <lineage>
        <taxon>Bacteria</taxon>
        <taxon>Pseudomonadati</taxon>
        <taxon>Bacteroidota</taxon>
        <taxon>Bacteroidia</taxon>
        <taxon>Marinilabiliales</taxon>
        <taxon>Marinilabiliaceae</taxon>
        <taxon>Natronoflexus</taxon>
    </lineage>
</organism>
<dbReference type="RefSeq" id="WP_132434252.1">
    <property type="nucleotide sequence ID" value="NZ_SLWK01000009.1"/>
</dbReference>
<dbReference type="Gene3D" id="3.40.1410.10">
    <property type="entry name" value="Chorismate lyase-like"/>
    <property type="match status" value="1"/>
</dbReference>
<dbReference type="PANTHER" id="PTHR44846:SF1">
    <property type="entry name" value="MANNOSYL-D-GLYCERATE TRANSPORT_METABOLISM SYSTEM REPRESSOR MNGR-RELATED"/>
    <property type="match status" value="1"/>
</dbReference>
<evidence type="ECO:0000259" key="4">
    <source>
        <dbReference type="PROSITE" id="PS50949"/>
    </source>
</evidence>
<dbReference type="SMART" id="SM00345">
    <property type="entry name" value="HTH_GNTR"/>
    <property type="match status" value="1"/>
</dbReference>
<dbReference type="SUPFAM" id="SSF64288">
    <property type="entry name" value="Chorismate lyase-like"/>
    <property type="match status" value="1"/>
</dbReference>
<dbReference type="EMBL" id="SLWK01000009">
    <property type="protein sequence ID" value="TCO07232.1"/>
    <property type="molecule type" value="Genomic_DNA"/>
</dbReference>
<dbReference type="Pfam" id="PF00392">
    <property type="entry name" value="GntR"/>
    <property type="match status" value="1"/>
</dbReference>
<keyword evidence="1" id="KW-0805">Transcription regulation</keyword>
<dbReference type="Proteomes" id="UP000295221">
    <property type="component" value="Unassembled WGS sequence"/>
</dbReference>
<keyword evidence="3" id="KW-0804">Transcription</keyword>
<name>A0A4V2RW86_9BACT</name>
<dbReference type="GO" id="GO:0045892">
    <property type="term" value="P:negative regulation of DNA-templated transcription"/>
    <property type="evidence" value="ECO:0007669"/>
    <property type="project" value="TreeGrafter"/>
</dbReference>
<dbReference type="InterPro" id="IPR011663">
    <property type="entry name" value="UTRA"/>
</dbReference>
<evidence type="ECO:0000256" key="3">
    <source>
        <dbReference type="ARBA" id="ARBA00023163"/>
    </source>
</evidence>
<dbReference type="SMART" id="SM00866">
    <property type="entry name" value="UTRA"/>
    <property type="match status" value="1"/>
</dbReference>
<gene>
    <name evidence="5" type="ORF">EV194_10950</name>
</gene>
<dbReference type="OrthoDB" id="9815017at2"/>
<evidence type="ECO:0000256" key="1">
    <source>
        <dbReference type="ARBA" id="ARBA00023015"/>
    </source>
</evidence>
<keyword evidence="2" id="KW-0238">DNA-binding</keyword>
<dbReference type="PANTHER" id="PTHR44846">
    <property type="entry name" value="MANNOSYL-D-GLYCERATE TRANSPORT/METABOLISM SYSTEM REPRESSOR MNGR-RELATED"/>
    <property type="match status" value="1"/>
</dbReference>
<dbReference type="Gene3D" id="1.10.10.10">
    <property type="entry name" value="Winged helix-like DNA-binding domain superfamily/Winged helix DNA-binding domain"/>
    <property type="match status" value="1"/>
</dbReference>
<dbReference type="InterPro" id="IPR036388">
    <property type="entry name" value="WH-like_DNA-bd_sf"/>
</dbReference>